<evidence type="ECO:0000259" key="5">
    <source>
        <dbReference type="SMART" id="SM00912"/>
    </source>
</evidence>
<evidence type="ECO:0000256" key="1">
    <source>
        <dbReference type="ARBA" id="ARBA00004613"/>
    </source>
</evidence>
<proteinExistence type="predicted"/>
<dbReference type="InterPro" id="IPR012334">
    <property type="entry name" value="Pectin_lyas_fold"/>
</dbReference>
<dbReference type="Proteomes" id="UP000000639">
    <property type="component" value="Chromosome"/>
</dbReference>
<evidence type="ECO:0000313" key="6">
    <source>
        <dbReference type="EMBL" id="ABM04128.1"/>
    </source>
</evidence>
<dbReference type="KEGG" id="pin:Ping_2394"/>
<feature type="region of interest" description="Disordered" evidence="4">
    <location>
        <begin position="4431"/>
        <end position="4462"/>
    </location>
</feature>
<keyword evidence="7" id="KW-1185">Reference proteome</keyword>
<dbReference type="InterPro" id="IPR050909">
    <property type="entry name" value="Bact_Autotransporter_VF"/>
</dbReference>
<evidence type="ECO:0000256" key="4">
    <source>
        <dbReference type="SAM" id="MobiDB-lite"/>
    </source>
</evidence>
<dbReference type="STRING" id="357804.Ping_2394"/>
<dbReference type="InterPro" id="IPR041248">
    <property type="entry name" value="YDG"/>
</dbReference>
<feature type="compositionally biased region" description="Polar residues" evidence="4">
    <location>
        <begin position="4431"/>
        <end position="4454"/>
    </location>
</feature>
<keyword evidence="3" id="KW-0732">Signal</keyword>
<dbReference type="Gene3D" id="2.160.20.110">
    <property type="match status" value="2"/>
</dbReference>
<dbReference type="NCBIfam" id="TIGR01901">
    <property type="entry name" value="adhes_NPXG"/>
    <property type="match status" value="1"/>
</dbReference>
<gene>
    <name evidence="6" type="ordered locus">Ping_2394</name>
</gene>
<dbReference type="EMBL" id="CP000510">
    <property type="protein sequence ID" value="ABM04128.1"/>
    <property type="molecule type" value="Genomic_DNA"/>
</dbReference>
<dbReference type="Gene3D" id="3.30.160.710">
    <property type="match status" value="11"/>
</dbReference>
<dbReference type="SMART" id="SM00912">
    <property type="entry name" value="Haemagg_act"/>
    <property type="match status" value="1"/>
</dbReference>
<dbReference type="HOGENOM" id="CLU_223130_0_0_6"/>
<dbReference type="PANTHER" id="PTHR12338">
    <property type="entry name" value="AUTOTRANSPORTER"/>
    <property type="match status" value="1"/>
</dbReference>
<protein>
    <submittedName>
        <fullName evidence="6">Filamentous hemagglutinin family outer membrane protein</fullName>
    </submittedName>
</protein>
<comment type="subcellular location">
    <subcellularLocation>
        <location evidence="1">Secreted</location>
    </subcellularLocation>
</comment>
<dbReference type="SUPFAM" id="SSF51126">
    <property type="entry name" value="Pectin lyase-like"/>
    <property type="match status" value="1"/>
</dbReference>
<dbReference type="Pfam" id="PF18657">
    <property type="entry name" value="YDG"/>
    <property type="match status" value="27"/>
</dbReference>
<dbReference type="GO" id="GO:0005576">
    <property type="term" value="C:extracellular region"/>
    <property type="evidence" value="ECO:0007669"/>
    <property type="project" value="UniProtKB-SubCell"/>
</dbReference>
<evidence type="ECO:0000256" key="2">
    <source>
        <dbReference type="ARBA" id="ARBA00022525"/>
    </source>
</evidence>
<dbReference type="InterPro" id="IPR008638">
    <property type="entry name" value="FhaB/CdiA-like_TPS"/>
</dbReference>
<organism evidence="6 7">
    <name type="scientific">Psychromonas ingrahamii (strain DSM 17664 / CCUG 51855 / 37)</name>
    <dbReference type="NCBI Taxonomy" id="357804"/>
    <lineage>
        <taxon>Bacteria</taxon>
        <taxon>Pseudomonadati</taxon>
        <taxon>Pseudomonadota</taxon>
        <taxon>Gammaproteobacteria</taxon>
        <taxon>Alteromonadales</taxon>
        <taxon>Psychromonadaceae</taxon>
        <taxon>Psychromonas</taxon>
    </lineage>
</organism>
<dbReference type="PANTHER" id="PTHR12338:SF8">
    <property type="entry name" value="HEME_HEMOPEXIN-BINDING PROTEIN"/>
    <property type="match status" value="1"/>
</dbReference>
<dbReference type="Gene3D" id="2.160.20.10">
    <property type="entry name" value="Single-stranded right-handed beta-helix, Pectin lyase-like"/>
    <property type="match status" value="1"/>
</dbReference>
<reference evidence="6 7" key="1">
    <citation type="submission" date="2007-01" db="EMBL/GenBank/DDBJ databases">
        <title>Complete sequence of Psychromonas ingrahamii 37.</title>
        <authorList>
            <consortium name="US DOE Joint Genome Institute"/>
            <person name="Copeland A."/>
            <person name="Lucas S."/>
            <person name="Lapidus A."/>
            <person name="Barry K."/>
            <person name="Detter J.C."/>
            <person name="Glavina del Rio T."/>
            <person name="Hammon N."/>
            <person name="Israni S."/>
            <person name="Dalin E."/>
            <person name="Tice H."/>
            <person name="Pitluck S."/>
            <person name="Thompson L.S."/>
            <person name="Brettin T."/>
            <person name="Bruce D."/>
            <person name="Han C."/>
            <person name="Tapia R."/>
            <person name="Schmutz J."/>
            <person name="Larimer F."/>
            <person name="Land M."/>
            <person name="Hauser L."/>
            <person name="Kyrpides N."/>
            <person name="Ivanova N."/>
            <person name="Staley J."/>
            <person name="Richardson P."/>
        </authorList>
    </citation>
    <scope>NUCLEOTIDE SEQUENCE [LARGE SCALE GENOMIC DNA]</scope>
    <source>
        <strain evidence="6 7">37</strain>
    </source>
</reference>
<feature type="domain" description="Filamentous haemagglutinin FhaB/tRNA nuclease CdiA-like TPS" evidence="5">
    <location>
        <begin position="59"/>
        <end position="171"/>
    </location>
</feature>
<accession>A1SXB3</accession>
<evidence type="ECO:0000313" key="7">
    <source>
        <dbReference type="Proteomes" id="UP000000639"/>
    </source>
</evidence>
<sequence length="4500" mass="440362">MRHQSLNKRAHLVWSQTMKCWVAVAADTQERGKANTRERGKGNNKKLIAVALSLPGFAVIAAPQNGQVLTGSAGITQSGTTTVISQNSQNLSLNWDSFNVSSSETVNFEQPGASSLAVNHIIDTNGSQILGSINANGQVFLINPNGVLFGEGAQVNVGGLVASTLDTNDANIDGNVRSFSGDGDGAIVNQGTINAADGGYVALLGNSVSNQGTITAPLGSVGLAAGNSAILTFKDNHLTSIEIDQSMLDSLAKNGGLIQADGGRVLLTAGAKATLQESLVSNTGVIQARTVENLPGNITILGGMAAGTADIDGTLDASAPDGGDGGYIDTSAAHVHIADDAKVTTQSAKGKIGTWLIDPTDFTISSGSTVKTDSGIGADTLTTNLGSNNVIIETVSVDSGTEAGDINVDAEVEWSANKLTLKAHNDININAVITASGTSSLDLQSDSDGNNSGKVNVGLDSSGFSGRVDFSDTVGTITTPRTGTGLLTIDGNPYTVIGSTADVISSTGHYALGSNIDGSTAMTITSFGGSFDGLGHSISNGNGLFPEIQGATISNLGLIGSQVTGGAGTGALAGSVASTTISTISNVYSTQNVNTAAAAADTGGLVGSVAGAGAINISNSYTTGDVTGKAGTGGLVGSIAGTNASIISNSYATGKVDGDAGTGGLVGSIAGIGGCEISNSYATGTTVKGNAGTGGLVGSIAGAASGNASNISFSYATGNVAGDAASGGLVGSIAGDDTGAPSNISDSYATGNVNATPAAGGSGAGGLVGSLAVNSGNISNSYATGDVTNTGSATGGLVGSTSASGTIANSCASGDVLGDGAAAGGLVGSSAGSEAIINTYATGNVESVGAGTGGLIGSNTSGIIMASFASGKVNGGGAGTGGLAGSNTSGAISQSFSVSNVTGAARSIAEHVTADNNSTPLIYNATATNGASVGGLVGSNAGLLANTYAAGDVIGYAAGIGGLVGDNQTGGTIAATSYSSGTVTDKDGIVTNAARATIEEGGTIDTSGDIWKTVTGGNPVLANIDKTLTLSTTSFTKTYDGSAYSGTTALSSSCCVDIMTASFPTTDVNAGDYTITPLLTLTNTALSSYFTVADVALTITQAPLALSTNNITKTYDGLKTASSTAIISSGTLFADDALTGGTFAFTDKNAGSGNKTVSTSGVTVGDGTHNDNYNVSYIKNTTSTIDKAALTVTADNQSRTYGAVNPALTSSLTGFVNGETDSVLTGAGSATTSADATTGAGTATITAGVGSLASSNYDFSSVNGILTIDKAALTVTADNQSRTYGAVNPALTSSLTGFVNGETDSVLTGAGSATTTADATTGAGTATITAGVGSLASSNYDFSSVDGILTIDKAALTVTADNQSRTYGAVNPALTSSLTGFVNGETDSVLTGAGSATTTADATTGAGTATITAGVGSLASSNYDFSSVNGILTIDKAALTVTADNQSRTYGAVNPALTSSLTGFVNGETDSVLTGAGSATTTADATTGAGTATITAGVGSLASSNYDFSSVNGILTIDKAALTVTADNQSRTYGAVNPALTSSLTGFVNGETDSVLTGAGSATTTADATTGAGTATITAGVGSLASSNYDFSSVNGILTIDKAALTVTADNQSRTYGAVNPALTSSLTGFVNGETDSVLTGAGSATTTADATTGAGTATITAGVGSLASSNYDFSSVNGILTIDKAALTVTADNQSRTYGAVNPALTSSLTGFVNGETDSVLTGAGSATTTADATTGAGTATITAGVGSLASSNYDFSSVDGILTIDKAALTVTADNQSRTYGAVNPALTSSLTGFVNGETDSVLTGAGSATTTADATTGAGTATITAGVGSLASSNYDFSSVNGILTIDKAALTVTADNQSRTYGAVNPALTSSLTGFVNGETDSVLTGAGSATTTADATTGAGTATITAGVGSLASSNYDFSSVDGILTIDKAALTVTADNQSRTYGAVNPALTSSLTGFVNGETDSVLTGAGSATTTADATTGAGTATITAGVGSLASSNYDFSSVDGILTIDKAALTVTADNQSRTYGAVNPALTSSLTGFVNGETDSVLTGAGSATTTTADATTGAGTATITAGVGSLASSNYDFSSVDGILTIDKADLTLNGTRIYDGTNGVTGSVLTATGVNGETFAVNGTGATGNLASKDVQSATGLVNLDGLDLGNGVDGGLSTNYNALSIADSAVSITQADLTLGANNISKTYDGSLTASGTAAVTSGTLFTGDTLTGGTFAFTDKNVGSGDKTVTVSGVTVSDGTNAGNYNLSYADNVTSTINQAALTLGANNISKTYDGSLTASGTAAVTSGTLFTGDTLTGGTFAFTDKNVGSGNKTVTTSGVTVSDGTNASNYSVSYADNTASTITAKALTATVAAPNKIYDGNSTAAPTLSITTGLVGAETLGVNGTASFNSKNVANANLVTVDTTTLTNGSNGGLAGNYSLASGQTVAASITAKALTATVAAPNKIYNGNGTAAPTLSITAGLVGAETLGVNGTASFNSNNVADANLVTIDTTTLTNGSNGGLAGNYSLVGGQTVAASITAKVLTATVAAPSKIYDGNGTAAPTLSITAGLVGAETLGVNGTASFNSNNVADANLVTVDTTALTNGSNGGLAGNYSLVSGQTVAASITAKALTATVAAPSKIYDGNGTAAPTLSITAGLVGAETLGVNGTASFNSNNVADANLVTVDTTTLTNGDNGGLAGNYSLVGGQTVAASITAKALTATVAAPSKIYDGNGTATPTLSITAGLVGAETLGVNGTASFNSNNVADANLVTVDTTALTNGSNGGLAGNYSLVSGQTVAASITAKALTATVAAPSKIYDGNGTAAPTLSITAGLVGAETLGVNGTASFNSNNVADANLVTIDTTTLTDGSNGGLAGNYSLVSGQTVAASITAKALTATVAAPSKIYDGNGTAAPTLSITAGLVGAETLGVNGTASFNSNNVADANLVTVDTTTLTNGDNGGLAGNYSLVGGQTVAASITAKALTATVAAPSKIYDGNGTAAPTLSITAGLVGAETLGVNGTASFNSKNVADANLVTVDTTTLTNGDNGGLAGNYSLVGGQTVAASITAKALTATVATPSKIYDGNGTATPTLSITAGLVGAETLGVNGTASFNSKKVADANLITVDTTALTNGSNGGLAGNYSLVSGQTVAASITAKALTATVAAPSKIYDGNGTAAPTLSITAGLVGAETLGVNGTASFNSNNVADANLVTIDTTTLTNGSNGGLAGNYSLASGQAVAANITAKDVTVNATANNKTYDGNTTAALTDITFNGLIGTEALDLSGQFSDQNAAANKGVTVAGVDTTTGLASNYNITNPTGLTADITAKDVTVNATANNKTYDGDNVAALTNITFNGLIGSEALDLSGQFSDQNAAANKGVTVTGVDTTTGLASNYNITNPTGLVADITAKDLTVNATANNKTYDGNTVAALTDITFSGLIGTEALDLSGQFSDQNAAANKGVTVAGVDTTNGLASNYNITSPTGLTADITAKDVTVNATANNKTYDGDAVAALTNITFNGLIGSEALDLSGQFSDQNAATNKGVTVAGVDTTTGLASNYNITNPTGLTADITAKDVTVNATANNKTYDGDNVAALTNITFNGLIGSEALDLSGQFSDQNAAANKGVTVAGFDTTTGLASNYNITNPTGLTADITAKDVTVNATANNKTYDGNTTAALTDITFNGLIGSEALDLSGQFSGQNVAANKGVTVAGVDTTTGLASNYNITNPTSLVADITAKDVTVNATANNKIYDGDNVAALSNITFNGLIGSEALDLSGQFSDQNAAANKGVTVAGVDTTTGLASNYNITNPTGLVADITAKDVTVNATANNKTYDGDAVAALTNITFNGLIGSEALDLSGQFSDQNAATNKGVTVAGVDTTTGLASNYNITNPSGLVADITAKDVTVNATANNKTYDGNTVAALTNITFNGLIGSEALDLSGQFSDQNAATNKVVTVTGVDTTTGLASNYNITNPTGLTADITTKDVTVNATANNKTYDGNTVAALTNITFNGLIGSEALDLSGQFDDQNAAANKGVTVAGVDTTTGLASNYNITNPTGLVADITAKDVTVNATANNKTYDGDAVAALTNITFNGLIGSEALDLSGQFSDQNAAANKGVTVAGVDTTTGLASNYNITNPTGLVADITAKDVTVNANANNKTYDGNTAAALTNITFNGLIGSEALDLSGQFSDQNAAANKGVTVAGIDTTTGLASNYNITNPTGLVADITAKDVTVNANANNKTYDGNTVAALTDITFSGLIGTEALDLSGQFSDQNAATNKGVTVAGVDTTTGLASNYNITNPTGLTADITAKDVTVNATANNKTYDGDDVAALTNITFNGLIGSEALDLSGQFSDQNAENGKTVTVTGVDTITGLASNYNITNPTDFTADITALPVAQSPVEPAAAGSANYLSSVSTKPPMLSLSLPIVVTNTVSAEPTPTTGNESGSNANDGNTSGGNAAEDSLSGVASADKMETTAMFGLNANLDIQDGGIMLQDNNIESAQ</sequence>
<evidence type="ECO:0000256" key="3">
    <source>
        <dbReference type="ARBA" id="ARBA00022729"/>
    </source>
</evidence>
<dbReference type="eggNOG" id="COG3210">
    <property type="taxonomic scope" value="Bacteria"/>
</dbReference>
<dbReference type="InterPro" id="IPR041286">
    <property type="entry name" value="MBG_2"/>
</dbReference>
<dbReference type="Pfam" id="PF18676">
    <property type="entry name" value="MBG_2"/>
    <property type="match status" value="11"/>
</dbReference>
<dbReference type="InterPro" id="IPR011050">
    <property type="entry name" value="Pectin_lyase_fold/virulence"/>
</dbReference>
<name>A1SXB3_PSYIN</name>
<keyword evidence="2" id="KW-0964">Secreted</keyword>